<keyword evidence="2" id="KW-1185">Reference proteome</keyword>
<evidence type="ECO:0000313" key="1">
    <source>
        <dbReference type="EMBL" id="MBB4020033.1"/>
    </source>
</evidence>
<reference evidence="1 2" key="1">
    <citation type="submission" date="2020-08" db="EMBL/GenBank/DDBJ databases">
        <title>Genomic Encyclopedia of Type Strains, Phase IV (KMG-IV): sequencing the most valuable type-strain genomes for metagenomic binning, comparative biology and taxonomic classification.</title>
        <authorList>
            <person name="Goeker M."/>
        </authorList>
    </citation>
    <scope>NUCLEOTIDE SEQUENCE [LARGE SCALE GENOMIC DNA]</scope>
    <source>
        <strain evidence="1 2">DSM 103737</strain>
    </source>
</reference>
<dbReference type="Proteomes" id="UP000577362">
    <property type="component" value="Unassembled WGS sequence"/>
</dbReference>
<dbReference type="AlphaFoldDB" id="A0A840C5B8"/>
<dbReference type="EMBL" id="JACIEN010000011">
    <property type="protein sequence ID" value="MBB4020033.1"/>
    <property type="molecule type" value="Genomic_DNA"/>
</dbReference>
<evidence type="ECO:0000313" key="2">
    <source>
        <dbReference type="Proteomes" id="UP000577362"/>
    </source>
</evidence>
<comment type="caution">
    <text evidence="1">The sequence shown here is derived from an EMBL/GenBank/DDBJ whole genome shotgun (WGS) entry which is preliminary data.</text>
</comment>
<dbReference type="RefSeq" id="WP_183318876.1">
    <property type="nucleotide sequence ID" value="NZ_JACIEN010000011.1"/>
</dbReference>
<proteinExistence type="predicted"/>
<sequence length="171" mass="18977">MNPTQNLDSPTDRVKALSVAELLVLHAQIGEELRDRGVVRSANNPTGDLAEYLFCHAFGWQQAPNSERGYDATGADGTRYQIKGRRIHRRNKSRQLSAIRDINGGHFDVLAGVLFDDDFNVMKAALIPIAFVIERSTFIAHTNSNKFMLRDDVWNAPGVRDVTAEIAAAMP</sequence>
<accession>A0A840C5B8</accession>
<organism evidence="1 2">
    <name type="scientific">Chelatococcus caeni</name>
    <dbReference type="NCBI Taxonomy" id="1348468"/>
    <lineage>
        <taxon>Bacteria</taxon>
        <taxon>Pseudomonadati</taxon>
        <taxon>Pseudomonadota</taxon>
        <taxon>Alphaproteobacteria</taxon>
        <taxon>Hyphomicrobiales</taxon>
        <taxon>Chelatococcaceae</taxon>
        <taxon>Chelatococcus</taxon>
    </lineage>
</organism>
<protein>
    <submittedName>
        <fullName evidence="1">Uncharacterized protein</fullName>
    </submittedName>
</protein>
<name>A0A840C5B8_9HYPH</name>
<gene>
    <name evidence="1" type="ORF">GGR16_005095</name>
</gene>